<dbReference type="RefSeq" id="WP_092786187.1">
    <property type="nucleotide sequence ID" value="NZ_FNAP01000007.1"/>
</dbReference>
<name>A0A1G7DFS3_9PROT</name>
<protein>
    <submittedName>
        <fullName evidence="1">Uncharacterized protein</fullName>
    </submittedName>
</protein>
<keyword evidence="2" id="KW-1185">Reference proteome</keyword>
<accession>A0A1G7DFS3</accession>
<evidence type="ECO:0000313" key="1">
    <source>
        <dbReference type="EMBL" id="SDE50448.1"/>
    </source>
</evidence>
<gene>
    <name evidence="1" type="ORF">SAMN05421720_107173</name>
</gene>
<dbReference type="AlphaFoldDB" id="A0A1G7DFS3"/>
<proteinExistence type="predicted"/>
<reference evidence="1 2" key="1">
    <citation type="submission" date="2016-10" db="EMBL/GenBank/DDBJ databases">
        <authorList>
            <person name="de Groot N.N."/>
        </authorList>
    </citation>
    <scope>NUCLEOTIDE SEQUENCE [LARGE SCALE GENOMIC DNA]</scope>
    <source>
        <strain evidence="1 2">ATCC 700224</strain>
    </source>
</reference>
<sequence>MRILLDECMPIAARRFFGSEHEAVTVEYMGWKGKRNGALLAAAEAAGFDVLVTSDANMYRDHDLTGRNIGVAVLPSNKLKTLKEHAGRVAELVLAANRGQYLIRDLAWLAADDKRKGTDGSPP</sequence>
<dbReference type="Proteomes" id="UP000199412">
    <property type="component" value="Unassembled WGS sequence"/>
</dbReference>
<dbReference type="EMBL" id="FNAP01000007">
    <property type="protein sequence ID" value="SDE50448.1"/>
    <property type="molecule type" value="Genomic_DNA"/>
</dbReference>
<organism evidence="1 2">
    <name type="scientific">Rhodospira trueperi</name>
    <dbReference type="NCBI Taxonomy" id="69960"/>
    <lineage>
        <taxon>Bacteria</taxon>
        <taxon>Pseudomonadati</taxon>
        <taxon>Pseudomonadota</taxon>
        <taxon>Alphaproteobacteria</taxon>
        <taxon>Rhodospirillales</taxon>
        <taxon>Rhodospirillaceae</taxon>
        <taxon>Rhodospira</taxon>
    </lineage>
</organism>
<dbReference type="OrthoDB" id="8085537at2"/>
<dbReference type="STRING" id="69960.SAMN05421720_107173"/>
<evidence type="ECO:0000313" key="2">
    <source>
        <dbReference type="Proteomes" id="UP000199412"/>
    </source>
</evidence>